<sequence>MNSTRRRQEQRGIWLEGTSGVICAVRDRITASSYLRNGFPESTFVQQKVDTVEAPYFPPGNMYATGPPSMKVGASEARNRHATG</sequence>
<comment type="caution">
    <text evidence="2">The sequence shown here is derived from an EMBL/GenBank/DDBJ whole genome shotgun (WGS) entry which is preliminary data.</text>
</comment>
<dbReference type="AlphaFoldDB" id="A0A834IHK3"/>
<reference evidence="2" key="1">
    <citation type="submission" date="2020-08" db="EMBL/GenBank/DDBJ databases">
        <title>Genome sequencing and assembly of the red palm weevil Rhynchophorus ferrugineus.</title>
        <authorList>
            <person name="Dias G.B."/>
            <person name="Bergman C.M."/>
            <person name="Manee M."/>
        </authorList>
    </citation>
    <scope>NUCLEOTIDE SEQUENCE</scope>
    <source>
        <strain evidence="2">AA-2017</strain>
        <tissue evidence="2">Whole larva</tissue>
    </source>
</reference>
<evidence type="ECO:0000313" key="3">
    <source>
        <dbReference type="Proteomes" id="UP000625711"/>
    </source>
</evidence>
<accession>A0A834IHK3</accession>
<evidence type="ECO:0000256" key="1">
    <source>
        <dbReference type="SAM" id="MobiDB-lite"/>
    </source>
</evidence>
<dbReference type="EMBL" id="JAACXV010000374">
    <property type="protein sequence ID" value="KAF7279157.1"/>
    <property type="molecule type" value="Genomic_DNA"/>
</dbReference>
<organism evidence="2 3">
    <name type="scientific">Rhynchophorus ferrugineus</name>
    <name type="common">Red palm weevil</name>
    <name type="synonym">Curculio ferrugineus</name>
    <dbReference type="NCBI Taxonomy" id="354439"/>
    <lineage>
        <taxon>Eukaryota</taxon>
        <taxon>Metazoa</taxon>
        <taxon>Ecdysozoa</taxon>
        <taxon>Arthropoda</taxon>
        <taxon>Hexapoda</taxon>
        <taxon>Insecta</taxon>
        <taxon>Pterygota</taxon>
        <taxon>Neoptera</taxon>
        <taxon>Endopterygota</taxon>
        <taxon>Coleoptera</taxon>
        <taxon>Polyphaga</taxon>
        <taxon>Cucujiformia</taxon>
        <taxon>Curculionidae</taxon>
        <taxon>Dryophthorinae</taxon>
        <taxon>Rhynchophorus</taxon>
    </lineage>
</organism>
<name>A0A834IHK3_RHYFE</name>
<protein>
    <submittedName>
        <fullName evidence="2">Uncharacterized protein</fullName>
    </submittedName>
</protein>
<keyword evidence="3" id="KW-1185">Reference proteome</keyword>
<evidence type="ECO:0000313" key="2">
    <source>
        <dbReference type="EMBL" id="KAF7279157.1"/>
    </source>
</evidence>
<proteinExistence type="predicted"/>
<gene>
    <name evidence="2" type="ORF">GWI33_007568</name>
</gene>
<feature type="region of interest" description="Disordered" evidence="1">
    <location>
        <begin position="60"/>
        <end position="84"/>
    </location>
</feature>
<dbReference type="Proteomes" id="UP000625711">
    <property type="component" value="Unassembled WGS sequence"/>
</dbReference>